<sequence>MAHRPLLKEDEWHQLMGVPVDEESLIQHYLLDMVDIERINSKRRPENQLGFAVQLCLMRFPGRALQSGEKPPRETVAFIASQLGIDPAAFANYARRDETRREHAVQIQEYLKLSPATRTNQRIALVAGLAAAEKSDNGSAIAQAMVQALREQSVLLPSFRKLDRLGRAARAIARARTNAAVLEGLNEAQLLRVDRLLDYDPQIRQTRFGWLRSHPEASGADNLVALLERLDFVRSLEIDMSCKARIHPDRWKQIVLEGKVTPSWLAADFNANRRRATIAAQIISLSETLTDEAVSMFTKLIGRLFSRAVAKGRQRHIDKRKETNQTLLLFRDTLNALIAASEHKLDAFTVLEETVGWQRLVSAKPSLDAMVTEAEQPALVIAAERYYTMRKYGPQFLETFTFRSGRSRDPLLSAINLLKQLNRKGRRYLPEFFPLNHLGRKERALIMATDKRDRHLYEIATLSALRDRLRSGDIWVNGSTQFRPVGDDFIPKPEFDTKKETGSLQLGVPTDFEAWYGETRRVLDFRLKRLAYRARSNKLEGVRLAGGELIVSPLTSDVPAAADELKWRLNQMLPRIHITDLLAEVNGWVRFSDAFTHLRTQQPVRQTPAIQAAVLADATNMGMLRMAGASSNVTERQIAWARLFHMRPETYRSAQAVITNAHAAHPHSRVWGTGTTSSSDGQFYRAGDRARLRSDVNMHYGREPGGKFYSHLSDQYGYYSILPISPAESEAPYVLDGLLDHETNLQIGEHYTDTGGASDHVFGLFCLLPDKRFAPRLRDLKGRKFHTIEDAGGYPYLRHHIGHRVNIPLIRDNWSDLLHLAASLNERVVAPSSILKKLSASPRASQLARALRDLGRLERTLFMIEWYSDPALRRRCQGGLNKGEAAHKLKRAVFFHERGEIRDRSFDSQAFRASGLNLVVSAIVYWNTVYLARCVTQLRMDGVDIPDELLKHVSPISWEHINLTGIYTWRDDYPEPGLFRELRKATSGINWAA</sequence>
<dbReference type="NCBIfam" id="NF033527">
    <property type="entry name" value="transpos_Tn3"/>
    <property type="match status" value="1"/>
</dbReference>
<comment type="caution">
    <text evidence="7">The sequence shown here is derived from an EMBL/GenBank/DDBJ whole genome shotgun (WGS) entry which is preliminary data.</text>
</comment>
<keyword evidence="2" id="KW-0815">Transposition</keyword>
<dbReference type="InterPro" id="IPR047653">
    <property type="entry name" value="Tn3-like_transpos"/>
</dbReference>
<feature type="domain" description="DUF4158" evidence="6">
    <location>
        <begin position="6"/>
        <end position="167"/>
    </location>
</feature>
<keyword evidence="3" id="KW-0238">DNA-binding</keyword>
<evidence type="ECO:0000259" key="5">
    <source>
        <dbReference type="Pfam" id="PF01526"/>
    </source>
</evidence>
<evidence type="ECO:0000313" key="8">
    <source>
        <dbReference type="Proteomes" id="UP001595776"/>
    </source>
</evidence>
<dbReference type="Proteomes" id="UP001595776">
    <property type="component" value="Unassembled WGS sequence"/>
</dbReference>
<dbReference type="RefSeq" id="WP_068147798.1">
    <property type="nucleotide sequence ID" value="NZ_JBHSCR010000001.1"/>
</dbReference>
<evidence type="ECO:0000259" key="6">
    <source>
        <dbReference type="Pfam" id="PF13700"/>
    </source>
</evidence>
<proteinExistence type="inferred from homology"/>
<organism evidence="7 8">
    <name type="scientific">Kordiimonas lipolytica</name>
    <dbReference type="NCBI Taxonomy" id="1662421"/>
    <lineage>
        <taxon>Bacteria</taxon>
        <taxon>Pseudomonadati</taxon>
        <taxon>Pseudomonadota</taxon>
        <taxon>Alphaproteobacteria</taxon>
        <taxon>Kordiimonadales</taxon>
        <taxon>Kordiimonadaceae</taxon>
        <taxon>Kordiimonas</taxon>
    </lineage>
</organism>
<dbReference type="EMBL" id="JBHSCR010000001">
    <property type="protein sequence ID" value="MFC4346806.1"/>
    <property type="molecule type" value="Genomic_DNA"/>
</dbReference>
<dbReference type="Pfam" id="PF01526">
    <property type="entry name" value="DDE_Tnp_Tn3"/>
    <property type="match status" value="1"/>
</dbReference>
<keyword evidence="4" id="KW-0233">DNA recombination</keyword>
<reference evidence="8" key="1">
    <citation type="journal article" date="2019" name="Int. J. Syst. Evol. Microbiol.">
        <title>The Global Catalogue of Microorganisms (GCM) 10K type strain sequencing project: providing services to taxonomists for standard genome sequencing and annotation.</title>
        <authorList>
            <consortium name="The Broad Institute Genomics Platform"/>
            <consortium name="The Broad Institute Genome Sequencing Center for Infectious Disease"/>
            <person name="Wu L."/>
            <person name="Ma J."/>
        </authorList>
    </citation>
    <scope>NUCLEOTIDE SEQUENCE [LARGE SCALE GENOMIC DNA]</scope>
    <source>
        <strain evidence="8">CGMCC 1.15304</strain>
    </source>
</reference>
<accession>A0ABV8U6I9</accession>
<evidence type="ECO:0000256" key="1">
    <source>
        <dbReference type="ARBA" id="ARBA00009402"/>
    </source>
</evidence>
<keyword evidence="8" id="KW-1185">Reference proteome</keyword>
<protein>
    <submittedName>
        <fullName evidence="7">Tn3 family transposase</fullName>
    </submittedName>
</protein>
<dbReference type="InterPro" id="IPR002513">
    <property type="entry name" value="Tn3_Tnp_DDE_dom"/>
</dbReference>
<dbReference type="Pfam" id="PF13700">
    <property type="entry name" value="DUF4158"/>
    <property type="match status" value="1"/>
</dbReference>
<gene>
    <name evidence="7" type="ORF">ACFO5Q_02970</name>
</gene>
<evidence type="ECO:0000256" key="3">
    <source>
        <dbReference type="ARBA" id="ARBA00023125"/>
    </source>
</evidence>
<evidence type="ECO:0000313" key="7">
    <source>
        <dbReference type="EMBL" id="MFC4346806.1"/>
    </source>
</evidence>
<dbReference type="InterPro" id="IPR025296">
    <property type="entry name" value="DUF4158"/>
</dbReference>
<comment type="similarity">
    <text evidence="1">Belongs to the transposase 7 family.</text>
</comment>
<evidence type="ECO:0000256" key="4">
    <source>
        <dbReference type="ARBA" id="ARBA00023172"/>
    </source>
</evidence>
<name>A0ABV8U6I9_9PROT</name>
<evidence type="ECO:0000256" key="2">
    <source>
        <dbReference type="ARBA" id="ARBA00022578"/>
    </source>
</evidence>
<feature type="domain" description="Tn3 transposase DDE" evidence="5">
    <location>
        <begin position="580"/>
        <end position="967"/>
    </location>
</feature>